<feature type="transmembrane region" description="Helical" evidence="1">
    <location>
        <begin position="151"/>
        <end position="170"/>
    </location>
</feature>
<keyword evidence="4" id="KW-1185">Reference proteome</keyword>
<protein>
    <recommendedName>
        <fullName evidence="2">Acyltransferase 3 domain-containing protein</fullName>
    </recommendedName>
</protein>
<dbReference type="EMBL" id="JQGC01000006">
    <property type="protein sequence ID" value="KFL31622.1"/>
    <property type="molecule type" value="Genomic_DNA"/>
</dbReference>
<feature type="transmembrane region" description="Helical" evidence="1">
    <location>
        <begin position="295"/>
        <end position="317"/>
    </location>
</feature>
<feature type="transmembrane region" description="Helical" evidence="1">
    <location>
        <begin position="176"/>
        <end position="194"/>
    </location>
</feature>
<evidence type="ECO:0000256" key="1">
    <source>
        <dbReference type="SAM" id="Phobius"/>
    </source>
</evidence>
<comment type="caution">
    <text evidence="3">The sequence shown here is derived from an EMBL/GenBank/DDBJ whole genome shotgun (WGS) entry which is preliminary data.</text>
</comment>
<dbReference type="InterPro" id="IPR002656">
    <property type="entry name" value="Acyl_transf_3_dom"/>
</dbReference>
<dbReference type="GO" id="GO:0016747">
    <property type="term" value="F:acyltransferase activity, transferring groups other than amino-acyl groups"/>
    <property type="evidence" value="ECO:0007669"/>
    <property type="project" value="InterPro"/>
</dbReference>
<reference evidence="3 4" key="1">
    <citation type="submission" date="2014-08" db="EMBL/GenBank/DDBJ databases">
        <authorList>
            <person name="Hassan Y.I."/>
            <person name="Lepp D."/>
            <person name="Zhou T."/>
        </authorList>
    </citation>
    <scope>NUCLEOTIDE SEQUENCE [LARGE SCALE GENOMIC DNA]</scope>
    <source>
        <strain evidence="3 4">IFO13584</strain>
    </source>
</reference>
<feature type="transmembrane region" description="Helical" evidence="1">
    <location>
        <begin position="257"/>
        <end position="275"/>
    </location>
</feature>
<feature type="transmembrane region" description="Helical" evidence="1">
    <location>
        <begin position="128"/>
        <end position="146"/>
    </location>
</feature>
<keyword evidence="1" id="KW-0812">Transmembrane</keyword>
<dbReference type="PANTHER" id="PTHR37312:SF1">
    <property type="entry name" value="MEMBRANE-BOUND ACYLTRANSFERASE YKRP-RELATED"/>
    <property type="match status" value="1"/>
</dbReference>
<dbReference type="STRING" id="46914.JP75_08845"/>
<feature type="transmembrane region" description="Helical" evidence="1">
    <location>
        <begin position="48"/>
        <end position="66"/>
    </location>
</feature>
<feature type="transmembrane region" description="Helical" evidence="1">
    <location>
        <begin position="12"/>
        <end position="28"/>
    </location>
</feature>
<dbReference type="Proteomes" id="UP000028981">
    <property type="component" value="Unassembled WGS sequence"/>
</dbReference>
<name>A0A087M419_9HYPH</name>
<dbReference type="InterPro" id="IPR052734">
    <property type="entry name" value="Nod_factor_acetyltransferase"/>
</dbReference>
<dbReference type="Pfam" id="PF01757">
    <property type="entry name" value="Acyl_transf_3"/>
    <property type="match status" value="1"/>
</dbReference>
<proteinExistence type="predicted"/>
<feature type="domain" description="Acyltransferase 3" evidence="2">
    <location>
        <begin position="9"/>
        <end position="312"/>
    </location>
</feature>
<feature type="transmembrane region" description="Helical" evidence="1">
    <location>
        <begin position="86"/>
        <end position="108"/>
    </location>
</feature>
<dbReference type="OrthoDB" id="9814956at2"/>
<evidence type="ECO:0000313" key="4">
    <source>
        <dbReference type="Proteomes" id="UP000028981"/>
    </source>
</evidence>
<organism evidence="3 4">
    <name type="scientific">Devosia riboflavina</name>
    <dbReference type="NCBI Taxonomy" id="46914"/>
    <lineage>
        <taxon>Bacteria</taxon>
        <taxon>Pseudomonadati</taxon>
        <taxon>Pseudomonadota</taxon>
        <taxon>Alphaproteobacteria</taxon>
        <taxon>Hyphomicrobiales</taxon>
        <taxon>Devosiaceae</taxon>
        <taxon>Devosia</taxon>
    </lineage>
</organism>
<keyword evidence="1" id="KW-0472">Membrane</keyword>
<evidence type="ECO:0000313" key="3">
    <source>
        <dbReference type="EMBL" id="KFL31622.1"/>
    </source>
</evidence>
<evidence type="ECO:0000259" key="2">
    <source>
        <dbReference type="Pfam" id="PF01757"/>
    </source>
</evidence>
<sequence>MTRNAGRLDWVDAARGIGIVLVVFGHVWRGLWQAEILTDAALYAGVDAAIYLFHMPLFFLVSGMFFEKSVLRDGAVISIFKRCESLLYPLLLWSWILAAFLLLAGSFTTREAISPMDALLFPFPPKDIFWFLWALFVIQVVCMLLARASTAIFVAVLILSFAAAAIQPMLAGADLLGGAAANLPFFLFGVLITRRDIFGLKQDARTGILGSAVFGLSATAAVLFGLQPAPLGTLFSLVATLGFCAMVYGFSPRIPAGIMGIATYLGATSMAIYVMHVIPEAATRIGLVKLGVDAVWLHVIVGTLAGVGPPLLAYAVLQRLGLLRVFALGRDRRRLAQAQPGELEPRKP</sequence>
<feature type="transmembrane region" description="Helical" evidence="1">
    <location>
        <begin position="206"/>
        <end position="226"/>
    </location>
</feature>
<dbReference type="RefSeq" id="WP_035081604.1">
    <property type="nucleotide sequence ID" value="NZ_JQGC01000006.1"/>
</dbReference>
<accession>A0A087M419</accession>
<keyword evidence="1" id="KW-1133">Transmembrane helix</keyword>
<dbReference type="AlphaFoldDB" id="A0A087M419"/>
<gene>
    <name evidence="3" type="ORF">JP75_08845</name>
</gene>
<feature type="transmembrane region" description="Helical" evidence="1">
    <location>
        <begin position="232"/>
        <end position="250"/>
    </location>
</feature>
<dbReference type="PANTHER" id="PTHR37312">
    <property type="entry name" value="MEMBRANE-BOUND ACYLTRANSFERASE YKRP-RELATED"/>
    <property type="match status" value="1"/>
</dbReference>